<accession>A0A857NG24</accession>
<evidence type="ECO:0000313" key="4">
    <source>
        <dbReference type="Proteomes" id="UP000463983"/>
    </source>
</evidence>
<gene>
    <name evidence="3" type="ORF">MICH65_0217</name>
</gene>
<feature type="region of interest" description="Disordered" evidence="1">
    <location>
        <begin position="43"/>
        <end position="65"/>
    </location>
</feature>
<dbReference type="AlphaFoldDB" id="A0A857NG24"/>
<dbReference type="KEGG" id="caqa:MICH65_0217"/>
<evidence type="ECO:0000256" key="2">
    <source>
        <dbReference type="SAM" id="Phobius"/>
    </source>
</evidence>
<dbReference type="RefSeq" id="WP_161931591.1">
    <property type="nucleotide sequence ID" value="NZ_CP047901.1"/>
</dbReference>
<reference evidence="4" key="1">
    <citation type="journal article" date="2020" name="Microorganisms">
        <title>Complete Genome of a Member of a New Bacterial Lineage in the Microgenomates Group Reveals an Unusual Nucleotide Composition Disparity Between Two Strands of DNA and Limited Metabolic Potential.</title>
        <authorList>
            <person name="Kadnikov V.V."/>
            <person name="Mardanov A.V."/>
            <person name="Beletsky A.V."/>
            <person name="Karnachuk O.V."/>
            <person name="Ravin N.V."/>
        </authorList>
    </citation>
    <scope>NUCLEOTIDE SEQUENCE [LARGE SCALE GENOMIC DNA]</scope>
</reference>
<name>A0A857NG24_9BACT</name>
<keyword evidence="2" id="KW-0472">Membrane</keyword>
<protein>
    <submittedName>
        <fullName evidence="3">Uncharacterized protein</fullName>
    </submittedName>
</protein>
<dbReference type="EMBL" id="CP047901">
    <property type="protein sequence ID" value="QHO63198.1"/>
    <property type="molecule type" value="Genomic_DNA"/>
</dbReference>
<sequence>MNNITSSLHQTILVLRKTKFVILAGIVLVLLILVIIQQQSRQTLTQPQPTTPPPSPNLPTPPPDRDLKIVWNITQPSLPQSLPYYQSNPVTFNTQYTDNFVSYLGFAPNHLLSTNPHTRLWVNDQLSLNINLPYGPLTFINSSLPDSTSPPSLDFLLQSATQHLNNIFPALQINPDLKNIKYLATDPNTTAFKETTSDQAEYTLIGFYQTIESLPTIAPSSTTTPITIVLNNYGQIQQLEVISIINQHQKISGNISLLSFEELMQIAPQQAIKISSDKIDTETNLTKDKDQTLTVNQLDLVYLSISNDDILQPVFRLTGTLSTSTTSFPAVFIVPAFANSTNPQN</sequence>
<keyword evidence="2" id="KW-1133">Transmembrane helix</keyword>
<dbReference type="Proteomes" id="UP000463983">
    <property type="component" value="Chromosome"/>
</dbReference>
<keyword evidence="4" id="KW-1185">Reference proteome</keyword>
<feature type="compositionally biased region" description="Pro residues" evidence="1">
    <location>
        <begin position="49"/>
        <end position="62"/>
    </location>
</feature>
<feature type="transmembrane region" description="Helical" evidence="2">
    <location>
        <begin position="20"/>
        <end position="36"/>
    </location>
</feature>
<proteinExistence type="predicted"/>
<evidence type="ECO:0000256" key="1">
    <source>
        <dbReference type="SAM" id="MobiDB-lite"/>
    </source>
</evidence>
<keyword evidence="2" id="KW-0812">Transmembrane</keyword>
<organism evidence="3 4">
    <name type="scientific">Candidatus Chazhemtobacterium aquaticus</name>
    <dbReference type="NCBI Taxonomy" id="2715735"/>
    <lineage>
        <taxon>Bacteria</taxon>
        <taxon>Candidatus Chazhemtobacteraceae</taxon>
        <taxon>Candidatus Chazhemtobacterium</taxon>
    </lineage>
</organism>
<evidence type="ECO:0000313" key="3">
    <source>
        <dbReference type="EMBL" id="QHO63198.1"/>
    </source>
</evidence>